<name>A0A2X1S211_KLEPN</name>
<gene>
    <name evidence="1" type="ORF">NCTC9645_00119</name>
</gene>
<evidence type="ECO:0000313" key="2">
    <source>
        <dbReference type="Proteomes" id="UP000250675"/>
    </source>
</evidence>
<dbReference type="SUPFAM" id="SSF50939">
    <property type="entry name" value="Sialidases"/>
    <property type="match status" value="1"/>
</dbReference>
<evidence type="ECO:0000313" key="1">
    <source>
        <dbReference type="EMBL" id="SPX50620.1"/>
    </source>
</evidence>
<dbReference type="CDD" id="cd15482">
    <property type="entry name" value="Sialidase_non-viral"/>
    <property type="match status" value="1"/>
</dbReference>
<dbReference type="EMBL" id="UASO01000001">
    <property type="protein sequence ID" value="SPX50620.1"/>
    <property type="molecule type" value="Genomic_DNA"/>
</dbReference>
<proteinExistence type="predicted"/>
<organism evidence="1 2">
    <name type="scientific">Klebsiella pneumoniae</name>
    <dbReference type="NCBI Taxonomy" id="573"/>
    <lineage>
        <taxon>Bacteria</taxon>
        <taxon>Pseudomonadati</taxon>
        <taxon>Pseudomonadota</taxon>
        <taxon>Gammaproteobacteria</taxon>
        <taxon>Enterobacterales</taxon>
        <taxon>Enterobacteriaceae</taxon>
        <taxon>Klebsiella/Raoultella group</taxon>
        <taxon>Klebsiella</taxon>
        <taxon>Klebsiella pneumoniae complex</taxon>
    </lineage>
</organism>
<accession>A0A2X1S211</accession>
<dbReference type="Proteomes" id="UP000250675">
    <property type="component" value="Unassembled WGS sequence"/>
</dbReference>
<protein>
    <recommendedName>
        <fullName evidence="3">Exo-alpha-sialidase</fullName>
    </recommendedName>
</protein>
<reference evidence="1 2" key="1">
    <citation type="submission" date="2018-06" db="EMBL/GenBank/DDBJ databases">
        <authorList>
            <consortium name="Pathogen Informatics"/>
            <person name="Doyle S."/>
        </authorList>
    </citation>
    <scope>NUCLEOTIDE SEQUENCE [LARGE SCALE GENOMIC DNA]</scope>
    <source>
        <strain evidence="1 2">NCTC9645</strain>
    </source>
</reference>
<dbReference type="AlphaFoldDB" id="A0A2X1S211"/>
<sequence length="480" mass="52769">MIGALQDQYAIKNAGKIKVGMAKAETISEVVGTDETIFLSRQNDDTGSGYVVFSPDGGMYLLGMIGALQDQYAIKNAADIKAGIAGINAVQASVEAMRPTLIDRLFYAQNKAGELVSQAVRIGRVTRRQKTGYNLNSWPQGKLCIDSNGRIYCGYNSAPSHGGSGTVPMITYSDDDGVSWSDPVQIVTGENYARGTDWWSLGVDDNDNLWGIVRSRGANNQVGVTFYNLYKSTDGGASWVKVGEISSVTQVISDIAYVPELFHDMCYIPTTGRMVTGYHFANSSRVGFMSFDINDPLNTIVTQDVIAHGEFSTTTYCEPTIAVEYTRNAEGTIYGGIRTQNNAYPSQLYFMNTDLTGFTRFNAPESVQYCPMTIRRINGQFILLTIERYNTGAMNLWFGTPTDFYGMAASNFWKMPIGKIVDEVTVGASNVGVQDMEIHGDNLYFAWSNETKNTYADTYIGKMNIVYPASLLNNSYLEGL</sequence>
<dbReference type="Gene3D" id="2.120.10.10">
    <property type="match status" value="1"/>
</dbReference>
<dbReference type="InterPro" id="IPR036278">
    <property type="entry name" value="Sialidase_sf"/>
</dbReference>
<evidence type="ECO:0008006" key="3">
    <source>
        <dbReference type="Google" id="ProtNLM"/>
    </source>
</evidence>